<dbReference type="PROSITE" id="PS00012">
    <property type="entry name" value="PHOSPHOPANTETHEINE"/>
    <property type="match status" value="1"/>
</dbReference>
<protein>
    <submittedName>
        <fullName evidence="5">Amino acid adenylation domain-containing protein</fullName>
    </submittedName>
</protein>
<accession>A0ABX8N278</accession>
<evidence type="ECO:0000256" key="2">
    <source>
        <dbReference type="ARBA" id="ARBA00022450"/>
    </source>
</evidence>
<evidence type="ECO:0000313" key="6">
    <source>
        <dbReference type="Proteomes" id="UP001046350"/>
    </source>
</evidence>
<dbReference type="SMART" id="SM00823">
    <property type="entry name" value="PKS_PP"/>
    <property type="match status" value="1"/>
</dbReference>
<dbReference type="NCBIfam" id="TIGR01733">
    <property type="entry name" value="AA-adenyl-dom"/>
    <property type="match status" value="1"/>
</dbReference>
<keyword evidence="2" id="KW-0596">Phosphopantetheine</keyword>
<sequence length="1017" mass="109707">MSASTPDIFQTSAQQAHILQAGGEALAARLWLTLQARPSLDALRQALTQLCERHEVLRTRYVQVPGLKHLAQAIHAQADLRVAQAQSPEQAREQVAEGLAQAPLAASLVGERVLLGVALASADPAALQLLGEELQALLRGEPLAEFDALQYADYAAWQGDLAQESIGQQGRGFWRGLLGEQVRPAMLPFERRLAHAQTPQAELRGTSLGEALVKVGAGAQLSNEEALAVLWAAFLAELGQQPALLLGLEVSGRNEQLEQTVGHFARQLPLLLNIDSARGLGEQLPALAGQLRQGRSWLDCLDEGDLGAALLPAYACGYDAQPPAEGMLLEQDWPQAQKLLLRARQQGAGLDLHLLSPARLFETAQLQAWLAQFERFAGQVAADLDRPLQQFGGVDDAQADQLLQRLDRSADLALLADETLHGLFEQAARATPGHIALQVGEQALDYASLEQRANGLAQALRERGVGPDSVVAVYGERSVEIVVALLAILKAGGAYLPLDPGYPAERLAFMLHDARAQCLITLRPLAEGIEVPEGVARLALEHGLPAAQAEAPVVALAPANLAYVIYTSGSTGKPKGVMISHANACASTRARADFYRAPLRRFLMLSSFSFDSSVAGIFWTLGQGGTLYLPQEQAHKDPVRLAQLIGEQGISHFLALPSFYAQILEHLDQPALACVIVAGEACPAELPVRHAERLPQTQLVNEYGPSESAVWCSAHEVEAAPPHERVSIGGAIAGTRLRVLDPQAELVGFGREGELYVGGPGLARGYLQRPGLTASRFVPDPFAAEPGQRLYRTGDRVSPGVGGTLDYLGRLDFQLKLRGFRVELGEIEARLAQQPEVREAAVVVRETAAGAQLAGFVVPRDPAIANGLDTRLLERLREQMPEYMVPAFLRLLDRMPLTPNGKLDRTALAALQAQGSAYQAPRNELEQTLAQIWQEALQLEQVGVHDNFFALGGHSLLATRIRSQVQERLNLDLPLRVFFEGETVALLAEQVERHRGSGASDDKADALEALFDAVEDV</sequence>
<feature type="domain" description="Carrier" evidence="4">
    <location>
        <begin position="920"/>
        <end position="995"/>
    </location>
</feature>
<dbReference type="InterPro" id="IPR009081">
    <property type="entry name" value="PP-bd_ACP"/>
</dbReference>
<dbReference type="Pfam" id="PF00550">
    <property type="entry name" value="PP-binding"/>
    <property type="match status" value="1"/>
</dbReference>
<evidence type="ECO:0000313" key="5">
    <source>
        <dbReference type="EMBL" id="QXH49542.1"/>
    </source>
</evidence>
<dbReference type="InterPro" id="IPR001242">
    <property type="entry name" value="Condensation_dom"/>
</dbReference>
<dbReference type="InterPro" id="IPR006162">
    <property type="entry name" value="Ppantetheine_attach_site"/>
</dbReference>
<organism evidence="5 6">
    <name type="scientific">Pseudomonas fakonensis</name>
    <dbReference type="NCBI Taxonomy" id="2842355"/>
    <lineage>
        <taxon>Bacteria</taxon>
        <taxon>Pseudomonadati</taxon>
        <taxon>Pseudomonadota</taxon>
        <taxon>Gammaproteobacteria</taxon>
        <taxon>Pseudomonadales</taxon>
        <taxon>Pseudomonadaceae</taxon>
        <taxon>Pseudomonas</taxon>
    </lineage>
</organism>
<dbReference type="RefSeq" id="WP_217839159.1">
    <property type="nucleotide sequence ID" value="NZ_CP077076.1"/>
</dbReference>
<dbReference type="InterPro" id="IPR020845">
    <property type="entry name" value="AMP-binding_CS"/>
</dbReference>
<dbReference type="InterPro" id="IPR010071">
    <property type="entry name" value="AA_adenyl_dom"/>
</dbReference>
<reference evidence="5" key="1">
    <citation type="journal article" date="2021" name="Microorganisms">
        <title>The Ever-Expanding Pseudomonas Genus: Description of 43 New Species and Partition of the Pseudomonas putida Group.</title>
        <authorList>
            <person name="Girard L."/>
            <person name="Lood C."/>
            <person name="Hofte M."/>
            <person name="Vandamme P."/>
            <person name="Rokni-Zadeh H."/>
            <person name="van Noort V."/>
            <person name="Lavigne R."/>
            <person name="De Mot R."/>
        </authorList>
    </citation>
    <scope>NUCLEOTIDE SEQUENCE</scope>
    <source>
        <strain evidence="5">COW40</strain>
    </source>
</reference>
<evidence type="ECO:0000256" key="1">
    <source>
        <dbReference type="ARBA" id="ARBA00001957"/>
    </source>
</evidence>
<evidence type="ECO:0000259" key="4">
    <source>
        <dbReference type="PROSITE" id="PS50075"/>
    </source>
</evidence>
<comment type="cofactor">
    <cofactor evidence="1">
        <name>pantetheine 4'-phosphate</name>
        <dbReference type="ChEBI" id="CHEBI:47942"/>
    </cofactor>
</comment>
<dbReference type="EMBL" id="CP077076">
    <property type="protein sequence ID" value="QXH49542.1"/>
    <property type="molecule type" value="Genomic_DNA"/>
</dbReference>
<keyword evidence="6" id="KW-1185">Reference proteome</keyword>
<dbReference type="InterPro" id="IPR025110">
    <property type="entry name" value="AMP-bd_C"/>
</dbReference>
<dbReference type="Pfam" id="PF00668">
    <property type="entry name" value="Condensation"/>
    <property type="match status" value="1"/>
</dbReference>
<dbReference type="Pfam" id="PF13193">
    <property type="entry name" value="AMP-binding_C"/>
    <property type="match status" value="1"/>
</dbReference>
<keyword evidence="3" id="KW-0597">Phosphoprotein</keyword>
<dbReference type="PROSITE" id="PS00455">
    <property type="entry name" value="AMP_BINDING"/>
    <property type="match status" value="1"/>
</dbReference>
<dbReference type="PROSITE" id="PS50075">
    <property type="entry name" value="CARRIER"/>
    <property type="match status" value="1"/>
</dbReference>
<dbReference type="InterPro" id="IPR020806">
    <property type="entry name" value="PKS_PP-bd"/>
</dbReference>
<evidence type="ECO:0000256" key="3">
    <source>
        <dbReference type="ARBA" id="ARBA00022553"/>
    </source>
</evidence>
<name>A0ABX8N278_9PSED</name>
<dbReference type="Pfam" id="PF00501">
    <property type="entry name" value="AMP-binding"/>
    <property type="match status" value="1"/>
</dbReference>
<proteinExistence type="predicted"/>
<gene>
    <name evidence="5" type="ORF">KSS94_16470</name>
</gene>
<dbReference type="CDD" id="cd05930">
    <property type="entry name" value="A_NRPS"/>
    <property type="match status" value="1"/>
</dbReference>
<dbReference type="PANTHER" id="PTHR45527:SF1">
    <property type="entry name" value="FATTY ACID SYNTHASE"/>
    <property type="match status" value="1"/>
</dbReference>
<dbReference type="PANTHER" id="PTHR45527">
    <property type="entry name" value="NONRIBOSOMAL PEPTIDE SYNTHETASE"/>
    <property type="match status" value="1"/>
</dbReference>
<dbReference type="Proteomes" id="UP001046350">
    <property type="component" value="Chromosome"/>
</dbReference>
<dbReference type="InterPro" id="IPR000873">
    <property type="entry name" value="AMP-dep_synth/lig_dom"/>
</dbReference>